<protein>
    <submittedName>
        <fullName evidence="2">Uncharacterized protein</fullName>
    </submittedName>
</protein>
<feature type="region of interest" description="Disordered" evidence="1">
    <location>
        <begin position="96"/>
        <end position="140"/>
    </location>
</feature>
<organism evidence="2 3">
    <name type="scientific">Aspergillus homomorphus (strain CBS 101889)</name>
    <dbReference type="NCBI Taxonomy" id="1450537"/>
    <lineage>
        <taxon>Eukaryota</taxon>
        <taxon>Fungi</taxon>
        <taxon>Dikarya</taxon>
        <taxon>Ascomycota</taxon>
        <taxon>Pezizomycotina</taxon>
        <taxon>Eurotiomycetes</taxon>
        <taxon>Eurotiomycetidae</taxon>
        <taxon>Eurotiales</taxon>
        <taxon>Aspergillaceae</taxon>
        <taxon>Aspergillus</taxon>
        <taxon>Aspergillus subgen. Circumdati</taxon>
    </lineage>
</organism>
<dbReference type="Proteomes" id="UP000248961">
    <property type="component" value="Unassembled WGS sequence"/>
</dbReference>
<gene>
    <name evidence="2" type="ORF">BO97DRAFT_427159</name>
</gene>
<dbReference type="AlphaFoldDB" id="A0A395HPI9"/>
<keyword evidence="3" id="KW-1185">Reference proteome</keyword>
<accession>A0A395HPI9</accession>
<feature type="compositionally biased region" description="Polar residues" evidence="1">
    <location>
        <begin position="129"/>
        <end position="140"/>
    </location>
</feature>
<sequence>MPNVSESRAARWQVVYARLSSTSNHAVYALATTAHILINRAIRPQGQGTIVPAVSPPPSPYTSRRWCMHGLLTGAAIAIPSPAQLIPSWKADRPTLNQSRFPIPDSQVQLSQWRPPTSKPIIHLRRTQTPHSQPSSASST</sequence>
<name>A0A395HPI9_ASPHC</name>
<evidence type="ECO:0000313" key="3">
    <source>
        <dbReference type="Proteomes" id="UP000248961"/>
    </source>
</evidence>
<evidence type="ECO:0000313" key="2">
    <source>
        <dbReference type="EMBL" id="RAL09737.1"/>
    </source>
</evidence>
<dbReference type="GeneID" id="37201471"/>
<reference evidence="2 3" key="1">
    <citation type="submission" date="2018-02" db="EMBL/GenBank/DDBJ databases">
        <title>The genomes of Aspergillus section Nigri reveals drivers in fungal speciation.</title>
        <authorList>
            <consortium name="DOE Joint Genome Institute"/>
            <person name="Vesth T.C."/>
            <person name="Nybo J."/>
            <person name="Theobald S."/>
            <person name="Brandl J."/>
            <person name="Frisvad J.C."/>
            <person name="Nielsen K.F."/>
            <person name="Lyhne E.K."/>
            <person name="Kogle M.E."/>
            <person name="Kuo A."/>
            <person name="Riley R."/>
            <person name="Clum A."/>
            <person name="Nolan M."/>
            <person name="Lipzen A."/>
            <person name="Salamov A."/>
            <person name="Henrissat B."/>
            <person name="Wiebenga A."/>
            <person name="De vries R.P."/>
            <person name="Grigoriev I.V."/>
            <person name="Mortensen U.H."/>
            <person name="Andersen M.R."/>
            <person name="Baker S.E."/>
        </authorList>
    </citation>
    <scope>NUCLEOTIDE SEQUENCE [LARGE SCALE GENOMIC DNA]</scope>
    <source>
        <strain evidence="2 3">CBS 101889</strain>
    </source>
</reference>
<proteinExistence type="predicted"/>
<dbReference type="EMBL" id="KZ824301">
    <property type="protein sequence ID" value="RAL09737.1"/>
    <property type="molecule type" value="Genomic_DNA"/>
</dbReference>
<evidence type="ECO:0000256" key="1">
    <source>
        <dbReference type="SAM" id="MobiDB-lite"/>
    </source>
</evidence>
<feature type="compositionally biased region" description="Polar residues" evidence="1">
    <location>
        <begin position="96"/>
        <end position="115"/>
    </location>
</feature>
<dbReference type="VEuPathDB" id="FungiDB:BO97DRAFT_427159"/>
<dbReference type="RefSeq" id="XP_025548891.1">
    <property type="nucleotide sequence ID" value="XM_025697182.1"/>
</dbReference>